<dbReference type="EMBL" id="CP049989">
    <property type="protein sequence ID" value="QIM53511.1"/>
    <property type="molecule type" value="Genomic_DNA"/>
</dbReference>
<dbReference type="InterPro" id="IPR006121">
    <property type="entry name" value="HMA_dom"/>
</dbReference>
<dbReference type="Gene3D" id="3.30.70.100">
    <property type="match status" value="1"/>
</dbReference>
<evidence type="ECO:0000256" key="4">
    <source>
        <dbReference type="RuleBase" id="RU361212"/>
    </source>
</evidence>
<sequence>MKRWIIPAAAMLLIGPSWAAQQSAVLSVPGMNCPTCPITVKLALTRIDGVIDVKSNLPKRETTVVFDSAKVKVEALTSATKNAGFPSTVVSVNP</sequence>
<dbReference type="PROSITE" id="PS50846">
    <property type="entry name" value="HMA_2"/>
    <property type="match status" value="1"/>
</dbReference>
<proteinExistence type="predicted"/>
<dbReference type="GO" id="GO:0015097">
    <property type="term" value="F:mercury ion transmembrane transporter activity"/>
    <property type="evidence" value="ECO:0007669"/>
    <property type="project" value="UniProtKB-UniRule"/>
</dbReference>
<organism evidence="7 8">
    <name type="scientific">Hydrogenophaga crocea</name>
    <dbReference type="NCBI Taxonomy" id="2716225"/>
    <lineage>
        <taxon>Bacteria</taxon>
        <taxon>Pseudomonadati</taxon>
        <taxon>Pseudomonadota</taxon>
        <taxon>Betaproteobacteria</taxon>
        <taxon>Burkholderiales</taxon>
        <taxon>Comamonadaceae</taxon>
        <taxon>Hydrogenophaga</taxon>
    </lineage>
</organism>
<dbReference type="AlphaFoldDB" id="A0A6G8IK25"/>
<dbReference type="GO" id="GO:0030313">
    <property type="term" value="C:cell envelope"/>
    <property type="evidence" value="ECO:0007669"/>
    <property type="project" value="UniProtKB-SubCell"/>
</dbReference>
<evidence type="ECO:0000256" key="1">
    <source>
        <dbReference type="ARBA" id="ARBA00004196"/>
    </source>
</evidence>
<feature type="chain" id="PRO_5026255103" description="Periplasmic mercury ion-binding protein" evidence="5">
    <location>
        <begin position="20"/>
        <end position="94"/>
    </location>
</feature>
<evidence type="ECO:0000313" key="8">
    <source>
        <dbReference type="Proteomes" id="UP000503162"/>
    </source>
</evidence>
<comment type="subcellular location">
    <subcellularLocation>
        <location evidence="1">Cell envelope</location>
    </subcellularLocation>
    <subcellularLocation>
        <location evidence="4">Periplasm</location>
    </subcellularLocation>
</comment>
<feature type="signal peptide" evidence="5">
    <location>
        <begin position="1"/>
        <end position="19"/>
    </location>
</feature>
<keyword evidence="2 4" id="KW-0475">Mercuric resistance</keyword>
<dbReference type="Proteomes" id="UP000503162">
    <property type="component" value="Chromosome"/>
</dbReference>
<dbReference type="GeneID" id="74940040"/>
<evidence type="ECO:0000259" key="6">
    <source>
        <dbReference type="PROSITE" id="PS50846"/>
    </source>
</evidence>
<keyword evidence="4" id="KW-0574">Periplasm</keyword>
<dbReference type="GO" id="GO:0042597">
    <property type="term" value="C:periplasmic space"/>
    <property type="evidence" value="ECO:0007669"/>
    <property type="project" value="UniProtKB-SubCell"/>
</dbReference>
<keyword evidence="3 4" id="KW-0476">Mercury</keyword>
<reference evidence="7 8" key="1">
    <citation type="submission" date="2020-03" db="EMBL/GenBank/DDBJ databases">
        <title>Hydrogenophaga sp. nov. isolated from cyanobacterial mat.</title>
        <authorList>
            <person name="Thorat V."/>
            <person name="Kirdat K."/>
            <person name="Tiwarekar B."/>
            <person name="Costa E.D."/>
            <person name="Yadav A."/>
        </authorList>
    </citation>
    <scope>NUCLEOTIDE SEQUENCE [LARGE SCALE GENOMIC DNA]</scope>
    <source>
        <strain evidence="7 8">BA0156</strain>
    </source>
</reference>
<dbReference type="Pfam" id="PF00403">
    <property type="entry name" value="HMA"/>
    <property type="match status" value="1"/>
</dbReference>
<dbReference type="NCBIfam" id="TIGR02052">
    <property type="entry name" value="MerP"/>
    <property type="match status" value="1"/>
</dbReference>
<dbReference type="SUPFAM" id="SSF55008">
    <property type="entry name" value="HMA, heavy metal-associated domain"/>
    <property type="match status" value="1"/>
</dbReference>
<keyword evidence="5" id="KW-0732">Signal</keyword>
<dbReference type="InterPro" id="IPR001802">
    <property type="entry name" value="MerP/CopZ"/>
</dbReference>
<evidence type="ECO:0000256" key="2">
    <source>
        <dbReference type="ARBA" id="ARBA00022466"/>
    </source>
</evidence>
<feature type="domain" description="HMA" evidence="6">
    <location>
        <begin position="22"/>
        <end position="88"/>
    </location>
</feature>
<dbReference type="CDD" id="cd00371">
    <property type="entry name" value="HMA"/>
    <property type="match status" value="1"/>
</dbReference>
<dbReference type="InterPro" id="IPR011795">
    <property type="entry name" value="MerP"/>
</dbReference>
<protein>
    <recommendedName>
        <fullName evidence="4">Periplasmic mercury ion-binding protein</fullName>
    </recommendedName>
</protein>
<gene>
    <name evidence="4 7" type="primary">merP</name>
    <name evidence="7" type="ORF">G9Q37_15800</name>
</gene>
<dbReference type="InterPro" id="IPR036163">
    <property type="entry name" value="HMA_dom_sf"/>
</dbReference>
<evidence type="ECO:0000256" key="3">
    <source>
        <dbReference type="ARBA" id="ARBA00022914"/>
    </source>
</evidence>
<comment type="function">
    <text evidence="4">Involved in mercury resistance. Acts as a mercury scavenger that specifically binds to a mercuric ion in the periplasm and probably passes it to the cytoplasmic mercuric reductase MerA via the mercuric transport protein MerT.</text>
</comment>
<evidence type="ECO:0000256" key="5">
    <source>
        <dbReference type="SAM" id="SignalP"/>
    </source>
</evidence>
<keyword evidence="4" id="KW-0479">Metal-binding</keyword>
<name>A0A6G8IK25_9BURK</name>
<accession>A0A6G8IK25</accession>
<dbReference type="KEGG" id="hcz:G9Q37_15800"/>
<dbReference type="RefSeq" id="WP_079364967.1">
    <property type="nucleotide sequence ID" value="NZ_CP049989.1"/>
</dbReference>
<evidence type="ECO:0000313" key="7">
    <source>
        <dbReference type="EMBL" id="QIM53511.1"/>
    </source>
</evidence>
<dbReference type="GO" id="GO:0045340">
    <property type="term" value="F:mercury ion binding"/>
    <property type="evidence" value="ECO:0007669"/>
    <property type="project" value="UniProtKB-UniRule"/>
</dbReference>
<keyword evidence="8" id="KW-1185">Reference proteome</keyword>
<dbReference type="PRINTS" id="PR00946">
    <property type="entry name" value="HGSCAVENGER"/>
</dbReference>